<feature type="domain" description="Gfo/Idh/MocA-like oxidoreductase N-terminal" evidence="1">
    <location>
        <begin position="5"/>
        <end position="117"/>
    </location>
</feature>
<feature type="domain" description="GFO/IDH/MocA-like oxidoreductase" evidence="2">
    <location>
        <begin position="133"/>
        <end position="254"/>
    </location>
</feature>
<dbReference type="Gene3D" id="3.40.50.720">
    <property type="entry name" value="NAD(P)-binding Rossmann-like Domain"/>
    <property type="match status" value="1"/>
</dbReference>
<accession>A0A2S5G7K1</accession>
<dbReference type="PANTHER" id="PTHR43377">
    <property type="entry name" value="BILIVERDIN REDUCTASE A"/>
    <property type="match status" value="1"/>
</dbReference>
<evidence type="ECO:0000313" key="4">
    <source>
        <dbReference type="Proteomes" id="UP000239047"/>
    </source>
</evidence>
<dbReference type="Gene3D" id="3.30.360.10">
    <property type="entry name" value="Dihydrodipicolinate Reductase, domain 2"/>
    <property type="match status" value="1"/>
</dbReference>
<dbReference type="SUPFAM" id="SSF55347">
    <property type="entry name" value="Glyceraldehyde-3-phosphate dehydrogenase-like, C-terminal domain"/>
    <property type="match status" value="1"/>
</dbReference>
<reference evidence="3 4" key="1">
    <citation type="submission" date="2018-02" db="EMBL/GenBank/DDBJ databases">
        <title>Jeotgalibacillus proteolyticum sp. nov. a protease producing bacterium isolated from ocean sediments of Laizhou Bay.</title>
        <authorList>
            <person name="Li Y."/>
        </authorList>
    </citation>
    <scope>NUCLEOTIDE SEQUENCE [LARGE SCALE GENOMIC DNA]</scope>
    <source>
        <strain evidence="3 4">22-7</strain>
    </source>
</reference>
<dbReference type="AlphaFoldDB" id="A0A2S5G7K1"/>
<dbReference type="Pfam" id="PF22725">
    <property type="entry name" value="GFO_IDH_MocA_C3"/>
    <property type="match status" value="1"/>
</dbReference>
<dbReference type="InterPro" id="IPR051450">
    <property type="entry name" value="Gfo/Idh/MocA_Oxidoreductases"/>
</dbReference>
<sequence>MKPLKVIQIGAGGFGQSWLTIVEQYERTELVGVVDLVPENLSKAKEEINLPADRFYSNVDLVLKELEADAALIITPPKTHKDLAIKALQAGLHVLMEKPLAHSIEEAHELMQISAAFNKKIAISQNYRWRAPIRTAKELLQKEMIGEIGYIEYEFRKAIKFGGWRDQYSEILLEDMSIHHFDIVRYLLGKEPLEVYAQSFRPKWSWFAGNPSASVAIQFEDNIRVSYFGSWVSRGRDTSWNGDIRIAGEHGAIEIIDDEVRLYLVENEEVKSEKVELMPVSYSDQMGSLDDFAQAIEKNTIPATSLEDNIKSFQLTCAAIKSAQEEKKVTIFSQGEMIEDAK</sequence>
<gene>
    <name evidence="3" type="ORF">C4B60_18795</name>
</gene>
<comment type="caution">
    <text evidence="3">The sequence shown here is derived from an EMBL/GenBank/DDBJ whole genome shotgun (WGS) entry which is preliminary data.</text>
</comment>
<dbReference type="SUPFAM" id="SSF51735">
    <property type="entry name" value="NAD(P)-binding Rossmann-fold domains"/>
    <property type="match status" value="1"/>
</dbReference>
<dbReference type="EMBL" id="PREZ01000008">
    <property type="protein sequence ID" value="PPA68959.1"/>
    <property type="molecule type" value="Genomic_DNA"/>
</dbReference>
<proteinExistence type="predicted"/>
<evidence type="ECO:0000259" key="1">
    <source>
        <dbReference type="Pfam" id="PF01408"/>
    </source>
</evidence>
<organism evidence="3 4">
    <name type="scientific">Jeotgalibacillus proteolyticus</name>
    <dbReference type="NCBI Taxonomy" id="2082395"/>
    <lineage>
        <taxon>Bacteria</taxon>
        <taxon>Bacillati</taxon>
        <taxon>Bacillota</taxon>
        <taxon>Bacilli</taxon>
        <taxon>Bacillales</taxon>
        <taxon>Caryophanaceae</taxon>
        <taxon>Jeotgalibacillus</taxon>
    </lineage>
</organism>
<dbReference type="Proteomes" id="UP000239047">
    <property type="component" value="Unassembled WGS sequence"/>
</dbReference>
<evidence type="ECO:0008006" key="5">
    <source>
        <dbReference type="Google" id="ProtNLM"/>
    </source>
</evidence>
<name>A0A2S5G7K1_9BACL</name>
<dbReference type="PANTHER" id="PTHR43377:SF1">
    <property type="entry name" value="BILIVERDIN REDUCTASE A"/>
    <property type="match status" value="1"/>
</dbReference>
<dbReference type="InterPro" id="IPR000683">
    <property type="entry name" value="Gfo/Idh/MocA-like_OxRdtase_N"/>
</dbReference>
<keyword evidence="4" id="KW-1185">Reference proteome</keyword>
<evidence type="ECO:0000259" key="2">
    <source>
        <dbReference type="Pfam" id="PF22725"/>
    </source>
</evidence>
<protein>
    <recommendedName>
        <fullName evidence="5">Gfo/Idh/MocA family oxidoreductase</fullName>
    </recommendedName>
</protein>
<dbReference type="GO" id="GO:0000166">
    <property type="term" value="F:nucleotide binding"/>
    <property type="evidence" value="ECO:0007669"/>
    <property type="project" value="InterPro"/>
</dbReference>
<dbReference type="RefSeq" id="WP_104059576.1">
    <property type="nucleotide sequence ID" value="NZ_PREZ01000008.1"/>
</dbReference>
<dbReference type="InterPro" id="IPR036291">
    <property type="entry name" value="NAD(P)-bd_dom_sf"/>
</dbReference>
<dbReference type="InterPro" id="IPR055170">
    <property type="entry name" value="GFO_IDH_MocA-like_dom"/>
</dbReference>
<dbReference type="Pfam" id="PF01408">
    <property type="entry name" value="GFO_IDH_MocA"/>
    <property type="match status" value="1"/>
</dbReference>
<evidence type="ECO:0000313" key="3">
    <source>
        <dbReference type="EMBL" id="PPA68959.1"/>
    </source>
</evidence>
<dbReference type="OrthoDB" id="9815825at2"/>